<dbReference type="NCBIfam" id="TIGR02985">
    <property type="entry name" value="Sig70_bacteroi1"/>
    <property type="match status" value="1"/>
</dbReference>
<evidence type="ECO:0000313" key="7">
    <source>
        <dbReference type="EMBL" id="SIO37883.1"/>
    </source>
</evidence>
<dbReference type="InterPro" id="IPR013325">
    <property type="entry name" value="RNA_pol_sigma_r2"/>
</dbReference>
<evidence type="ECO:0000313" key="8">
    <source>
        <dbReference type="Proteomes" id="UP000185003"/>
    </source>
</evidence>
<feature type="domain" description="RNA polymerase sigma factor 70 region 4 type 2" evidence="6">
    <location>
        <begin position="127"/>
        <end position="176"/>
    </location>
</feature>
<dbReference type="Pfam" id="PF08281">
    <property type="entry name" value="Sigma70_r4_2"/>
    <property type="match status" value="1"/>
</dbReference>
<keyword evidence="2" id="KW-0805">Transcription regulation</keyword>
<evidence type="ECO:0000256" key="4">
    <source>
        <dbReference type="ARBA" id="ARBA00023163"/>
    </source>
</evidence>
<dbReference type="SUPFAM" id="SSF88946">
    <property type="entry name" value="Sigma2 domain of RNA polymerase sigma factors"/>
    <property type="match status" value="1"/>
</dbReference>
<protein>
    <submittedName>
        <fullName evidence="7">RNA polymerase sigma-70 factor, ECF subfamily</fullName>
    </submittedName>
</protein>
<dbReference type="OrthoDB" id="1097528at2"/>
<dbReference type="GO" id="GO:0016987">
    <property type="term" value="F:sigma factor activity"/>
    <property type="evidence" value="ECO:0007669"/>
    <property type="project" value="UniProtKB-KW"/>
</dbReference>
<proteinExistence type="inferred from homology"/>
<dbReference type="STRING" id="536979.SAMN04488055_3526"/>
<accession>A0A1N6J0U5</accession>
<gene>
    <name evidence="7" type="ORF">SAMN04488055_3526</name>
</gene>
<sequence length="193" mass="22681">MGSANLQFHSDEELLLMLQSGEHHAFREIYKRYWDKLLYIAGKKLGDLSEAESIVQDVFVDLWQRRETLEIREQLAGYLVVAVRYRILNFLARQHKAEVYLRDTARSLSPADHSTEEWLGFEELKGWLEKIVAALPEKCQLAYRLRGEGYSQREIARYMKVSEKTVETHISRALKILRSGLGQLISRMWMLFF</sequence>
<comment type="similarity">
    <text evidence="1">Belongs to the sigma-70 factor family. ECF subfamily.</text>
</comment>
<dbReference type="AlphaFoldDB" id="A0A1N6J0U5"/>
<dbReference type="InterPro" id="IPR013324">
    <property type="entry name" value="RNA_pol_sigma_r3/r4-like"/>
</dbReference>
<organism evidence="7 8">
    <name type="scientific">Chitinophaga niabensis</name>
    <dbReference type="NCBI Taxonomy" id="536979"/>
    <lineage>
        <taxon>Bacteria</taxon>
        <taxon>Pseudomonadati</taxon>
        <taxon>Bacteroidota</taxon>
        <taxon>Chitinophagia</taxon>
        <taxon>Chitinophagales</taxon>
        <taxon>Chitinophagaceae</taxon>
        <taxon>Chitinophaga</taxon>
    </lineage>
</organism>
<reference evidence="7 8" key="1">
    <citation type="submission" date="2016-11" db="EMBL/GenBank/DDBJ databases">
        <authorList>
            <person name="Jaros S."/>
            <person name="Januszkiewicz K."/>
            <person name="Wedrychowicz H."/>
        </authorList>
    </citation>
    <scope>NUCLEOTIDE SEQUENCE [LARGE SCALE GENOMIC DNA]</scope>
    <source>
        <strain evidence="7 8">DSM 24787</strain>
    </source>
</reference>
<dbReference type="InterPro" id="IPR014284">
    <property type="entry name" value="RNA_pol_sigma-70_dom"/>
</dbReference>
<evidence type="ECO:0000256" key="2">
    <source>
        <dbReference type="ARBA" id="ARBA00023015"/>
    </source>
</evidence>
<dbReference type="InterPro" id="IPR039425">
    <property type="entry name" value="RNA_pol_sigma-70-like"/>
</dbReference>
<name>A0A1N6J0U5_9BACT</name>
<evidence type="ECO:0000259" key="5">
    <source>
        <dbReference type="Pfam" id="PF04542"/>
    </source>
</evidence>
<dbReference type="Proteomes" id="UP000185003">
    <property type="component" value="Unassembled WGS sequence"/>
</dbReference>
<keyword evidence="4" id="KW-0804">Transcription</keyword>
<keyword evidence="3" id="KW-0731">Sigma factor</keyword>
<dbReference type="SUPFAM" id="SSF88659">
    <property type="entry name" value="Sigma3 and sigma4 domains of RNA polymerase sigma factors"/>
    <property type="match status" value="1"/>
</dbReference>
<dbReference type="PANTHER" id="PTHR43133">
    <property type="entry name" value="RNA POLYMERASE ECF-TYPE SIGMA FACTO"/>
    <property type="match status" value="1"/>
</dbReference>
<dbReference type="GO" id="GO:0003677">
    <property type="term" value="F:DNA binding"/>
    <property type="evidence" value="ECO:0007669"/>
    <property type="project" value="InterPro"/>
</dbReference>
<dbReference type="Gene3D" id="1.10.10.10">
    <property type="entry name" value="Winged helix-like DNA-binding domain superfamily/Winged helix DNA-binding domain"/>
    <property type="match status" value="1"/>
</dbReference>
<dbReference type="InterPro" id="IPR007627">
    <property type="entry name" value="RNA_pol_sigma70_r2"/>
</dbReference>
<dbReference type="InterPro" id="IPR036388">
    <property type="entry name" value="WH-like_DNA-bd_sf"/>
</dbReference>
<dbReference type="InterPro" id="IPR014327">
    <property type="entry name" value="RNA_pol_sigma70_bacteroid"/>
</dbReference>
<dbReference type="PANTHER" id="PTHR43133:SF46">
    <property type="entry name" value="RNA POLYMERASE SIGMA-70 FACTOR ECF SUBFAMILY"/>
    <property type="match status" value="1"/>
</dbReference>
<dbReference type="RefSeq" id="WP_074240758.1">
    <property type="nucleotide sequence ID" value="NZ_FSRA01000002.1"/>
</dbReference>
<feature type="domain" description="RNA polymerase sigma-70 region 2" evidence="5">
    <location>
        <begin position="29"/>
        <end position="95"/>
    </location>
</feature>
<dbReference type="NCBIfam" id="TIGR02937">
    <property type="entry name" value="sigma70-ECF"/>
    <property type="match status" value="1"/>
</dbReference>
<dbReference type="Gene3D" id="1.10.1740.10">
    <property type="match status" value="1"/>
</dbReference>
<dbReference type="InterPro" id="IPR013249">
    <property type="entry name" value="RNA_pol_sigma70_r4_t2"/>
</dbReference>
<dbReference type="Pfam" id="PF04542">
    <property type="entry name" value="Sigma70_r2"/>
    <property type="match status" value="1"/>
</dbReference>
<dbReference type="GO" id="GO:0006352">
    <property type="term" value="P:DNA-templated transcription initiation"/>
    <property type="evidence" value="ECO:0007669"/>
    <property type="project" value="InterPro"/>
</dbReference>
<evidence type="ECO:0000256" key="3">
    <source>
        <dbReference type="ARBA" id="ARBA00023082"/>
    </source>
</evidence>
<evidence type="ECO:0000259" key="6">
    <source>
        <dbReference type="Pfam" id="PF08281"/>
    </source>
</evidence>
<dbReference type="EMBL" id="FSRA01000002">
    <property type="protein sequence ID" value="SIO37883.1"/>
    <property type="molecule type" value="Genomic_DNA"/>
</dbReference>
<evidence type="ECO:0000256" key="1">
    <source>
        <dbReference type="ARBA" id="ARBA00010641"/>
    </source>
</evidence>
<keyword evidence="8" id="KW-1185">Reference proteome</keyword>